<dbReference type="PROSITE" id="PS50885">
    <property type="entry name" value="HAMP"/>
    <property type="match status" value="1"/>
</dbReference>
<dbReference type="CDD" id="cd06225">
    <property type="entry name" value="HAMP"/>
    <property type="match status" value="1"/>
</dbReference>
<dbReference type="InterPro" id="IPR036097">
    <property type="entry name" value="HisK_dim/P_sf"/>
</dbReference>
<evidence type="ECO:0000259" key="9">
    <source>
        <dbReference type="PROSITE" id="PS50109"/>
    </source>
</evidence>
<dbReference type="CDD" id="cd00075">
    <property type="entry name" value="HATPase"/>
    <property type="match status" value="1"/>
</dbReference>
<keyword evidence="7" id="KW-0902">Two-component regulatory system</keyword>
<geneLocation type="plasmid" evidence="11 12">
    <name>unnamed2</name>
</geneLocation>
<evidence type="ECO:0000259" key="10">
    <source>
        <dbReference type="PROSITE" id="PS50885"/>
    </source>
</evidence>
<comment type="subcellular location">
    <subcellularLocation>
        <location evidence="2">Membrane</location>
    </subcellularLocation>
</comment>
<dbReference type="Gene3D" id="3.30.565.10">
    <property type="entry name" value="Histidine kinase-like ATPase, C-terminal domain"/>
    <property type="match status" value="1"/>
</dbReference>
<proteinExistence type="predicted"/>
<feature type="transmembrane region" description="Helical" evidence="8">
    <location>
        <begin position="21"/>
        <end position="41"/>
    </location>
</feature>
<keyword evidence="6 11" id="KW-0418">Kinase</keyword>
<comment type="catalytic activity">
    <reaction evidence="1">
        <text>ATP + protein L-histidine = ADP + protein N-phospho-L-histidine.</text>
        <dbReference type="EC" id="2.7.13.3"/>
    </reaction>
</comment>
<dbReference type="Pfam" id="PF00512">
    <property type="entry name" value="HisKA"/>
    <property type="match status" value="1"/>
</dbReference>
<dbReference type="SMART" id="SM00304">
    <property type="entry name" value="HAMP"/>
    <property type="match status" value="1"/>
</dbReference>
<dbReference type="Gene3D" id="6.10.340.10">
    <property type="match status" value="1"/>
</dbReference>
<dbReference type="CDD" id="cd00082">
    <property type="entry name" value="HisKA"/>
    <property type="match status" value="1"/>
</dbReference>
<dbReference type="EMBL" id="CP022192">
    <property type="protein sequence ID" value="AWI86425.1"/>
    <property type="molecule type" value="Genomic_DNA"/>
</dbReference>
<evidence type="ECO:0000256" key="4">
    <source>
        <dbReference type="ARBA" id="ARBA00022553"/>
    </source>
</evidence>
<evidence type="ECO:0000256" key="1">
    <source>
        <dbReference type="ARBA" id="ARBA00000085"/>
    </source>
</evidence>
<dbReference type="AlphaFoldDB" id="A0A2U8HNH8"/>
<evidence type="ECO:0000256" key="3">
    <source>
        <dbReference type="ARBA" id="ARBA00012438"/>
    </source>
</evidence>
<dbReference type="Proteomes" id="UP000244915">
    <property type="component" value="Plasmid unnamed2"/>
</dbReference>
<dbReference type="InterPro" id="IPR005467">
    <property type="entry name" value="His_kinase_dom"/>
</dbReference>
<reference evidence="11 12" key="1">
    <citation type="submission" date="2017-06" db="EMBL/GenBank/DDBJ databases">
        <title>Yangia sp. YSBP01 complete genome sequence.</title>
        <authorList>
            <person name="Woo J.-H."/>
            <person name="Kim H.-S."/>
        </authorList>
    </citation>
    <scope>NUCLEOTIDE SEQUENCE [LARGE SCALE GENOMIC DNA]</scope>
    <source>
        <strain evidence="11 12">YSBP01</strain>
        <plasmid evidence="11 12">unnamed2</plasmid>
    </source>
</reference>
<dbReference type="InterPro" id="IPR050736">
    <property type="entry name" value="Sensor_HK_Regulatory"/>
</dbReference>
<dbReference type="SMART" id="SM00387">
    <property type="entry name" value="HATPase_c"/>
    <property type="match status" value="1"/>
</dbReference>
<dbReference type="OrthoDB" id="9809766at2"/>
<dbReference type="SUPFAM" id="SSF55874">
    <property type="entry name" value="ATPase domain of HSP90 chaperone/DNA topoisomerase II/histidine kinase"/>
    <property type="match status" value="1"/>
</dbReference>
<evidence type="ECO:0000256" key="5">
    <source>
        <dbReference type="ARBA" id="ARBA00022679"/>
    </source>
</evidence>
<evidence type="ECO:0000313" key="11">
    <source>
        <dbReference type="EMBL" id="AWI86425.1"/>
    </source>
</evidence>
<dbReference type="PRINTS" id="PR00344">
    <property type="entry name" value="BCTRLSENSOR"/>
</dbReference>
<keyword evidence="8" id="KW-1133">Transmembrane helix</keyword>
<dbReference type="GO" id="GO:0016020">
    <property type="term" value="C:membrane"/>
    <property type="evidence" value="ECO:0007669"/>
    <property type="project" value="UniProtKB-SubCell"/>
</dbReference>
<dbReference type="PANTHER" id="PTHR43711">
    <property type="entry name" value="TWO-COMPONENT HISTIDINE KINASE"/>
    <property type="match status" value="1"/>
</dbReference>
<dbReference type="PROSITE" id="PS50109">
    <property type="entry name" value="HIS_KIN"/>
    <property type="match status" value="1"/>
</dbReference>
<sequence>MEARRQGIGRSGLSLKARLGLGAGLLGLATLLTAAIIVLGMARVSDRLDSALAAEARLEDYAALSTQVSTYIVVAAELIQRGQPPETRAARTQGLAATLAQTFARLRAGLDTEVAAAQGLDAQSRRATLSLSIARIEALFHSAQAALTSDTTDPARLRAHLDTFASGVDPLLAEAVNEERRLRREILRGIDALRQRLVLAAFGMGLLALALSTGFYFGLVRPQFRRLDALRAAARRIGQEDFAIALPGTRQDEIGALYSETSRMAQALATRAEAVAEDRAQLNQTIAQRTEALRAANTRLERTDEDRRRFFADISHELRTPLTVILMEAQLGRQGAPAPEAAFATIETRASRLSRRIDDLLRVARSETGQLALDPVPVDLSDLAREAAAETAAELSNAGMHLFGPDAPPAPLIVEADRNWLRQVLAGLIRNAIRHARSGGALKLELRADGPEAEITLTDNGPGIPQELQARLFDRFAQGGGGTRTQGFGLGLPLARWVIEQQGGHIAIESPLPRAKALGESPGTKIALRLPRAAR</sequence>
<organism evidence="11 12">
    <name type="scientific">Alloyangia pacifica</name>
    <dbReference type="NCBI Taxonomy" id="311180"/>
    <lineage>
        <taxon>Bacteria</taxon>
        <taxon>Pseudomonadati</taxon>
        <taxon>Pseudomonadota</taxon>
        <taxon>Alphaproteobacteria</taxon>
        <taxon>Rhodobacterales</taxon>
        <taxon>Roseobacteraceae</taxon>
        <taxon>Alloyangia</taxon>
    </lineage>
</organism>
<dbReference type="EC" id="2.7.13.3" evidence="3"/>
<dbReference type="Pfam" id="PF02518">
    <property type="entry name" value="HATPase_c"/>
    <property type="match status" value="1"/>
</dbReference>
<name>A0A2U8HNH8_9RHOB</name>
<dbReference type="PANTHER" id="PTHR43711:SF1">
    <property type="entry name" value="HISTIDINE KINASE 1"/>
    <property type="match status" value="1"/>
</dbReference>
<feature type="domain" description="Histidine kinase" evidence="9">
    <location>
        <begin position="313"/>
        <end position="534"/>
    </location>
</feature>
<accession>A0A2U8HNH8</accession>
<evidence type="ECO:0000313" key="12">
    <source>
        <dbReference type="Proteomes" id="UP000244915"/>
    </source>
</evidence>
<dbReference type="Gene3D" id="1.10.287.130">
    <property type="match status" value="1"/>
</dbReference>
<feature type="transmembrane region" description="Helical" evidence="8">
    <location>
        <begin position="197"/>
        <end position="219"/>
    </location>
</feature>
<evidence type="ECO:0000256" key="8">
    <source>
        <dbReference type="SAM" id="Phobius"/>
    </source>
</evidence>
<evidence type="ECO:0000256" key="6">
    <source>
        <dbReference type="ARBA" id="ARBA00022777"/>
    </source>
</evidence>
<dbReference type="InterPro" id="IPR003661">
    <property type="entry name" value="HisK_dim/P_dom"/>
</dbReference>
<feature type="domain" description="HAMP" evidence="10">
    <location>
        <begin position="221"/>
        <end position="273"/>
    </location>
</feature>
<evidence type="ECO:0000256" key="7">
    <source>
        <dbReference type="ARBA" id="ARBA00023012"/>
    </source>
</evidence>
<dbReference type="SUPFAM" id="SSF158472">
    <property type="entry name" value="HAMP domain-like"/>
    <property type="match status" value="1"/>
</dbReference>
<keyword evidence="4" id="KW-0597">Phosphoprotein</keyword>
<dbReference type="InterPro" id="IPR003594">
    <property type="entry name" value="HATPase_dom"/>
</dbReference>
<keyword evidence="8" id="KW-0472">Membrane</keyword>
<keyword evidence="8" id="KW-0812">Transmembrane</keyword>
<dbReference type="RefSeq" id="WP_108970525.1">
    <property type="nucleotide sequence ID" value="NZ_CP022192.1"/>
</dbReference>
<protein>
    <recommendedName>
        <fullName evidence="3">histidine kinase</fullName>
        <ecNumber evidence="3">2.7.13.3</ecNumber>
    </recommendedName>
</protein>
<evidence type="ECO:0000256" key="2">
    <source>
        <dbReference type="ARBA" id="ARBA00004370"/>
    </source>
</evidence>
<dbReference type="GO" id="GO:0000155">
    <property type="term" value="F:phosphorelay sensor kinase activity"/>
    <property type="evidence" value="ECO:0007669"/>
    <property type="project" value="InterPro"/>
</dbReference>
<dbReference type="InterPro" id="IPR003660">
    <property type="entry name" value="HAMP_dom"/>
</dbReference>
<keyword evidence="5" id="KW-0808">Transferase</keyword>
<gene>
    <name evidence="11" type="ORF">CEW88_21915</name>
</gene>
<dbReference type="SUPFAM" id="SSF47384">
    <property type="entry name" value="Homodimeric domain of signal transducing histidine kinase"/>
    <property type="match status" value="1"/>
</dbReference>
<dbReference type="KEGG" id="ypac:CEW88_21915"/>
<dbReference type="SMART" id="SM00388">
    <property type="entry name" value="HisKA"/>
    <property type="match status" value="1"/>
</dbReference>
<dbReference type="InterPro" id="IPR036890">
    <property type="entry name" value="HATPase_C_sf"/>
</dbReference>
<keyword evidence="11" id="KW-0614">Plasmid</keyword>
<dbReference type="InterPro" id="IPR004358">
    <property type="entry name" value="Sig_transdc_His_kin-like_C"/>
</dbReference>